<protein>
    <recommendedName>
        <fullName evidence="5">Lipoprotein</fullName>
    </recommendedName>
</protein>
<reference evidence="3 4" key="1">
    <citation type="submission" date="2018-06" db="EMBL/GenBank/DDBJ databases">
        <authorList>
            <consortium name="Pathogen Informatics"/>
            <person name="Doyle S."/>
        </authorList>
    </citation>
    <scope>NUCLEOTIDE SEQUENCE [LARGE SCALE GENOMIC DNA]</scope>
    <source>
        <strain evidence="3 4">NCTC13229</strain>
    </source>
</reference>
<feature type="compositionally biased region" description="Basic and acidic residues" evidence="1">
    <location>
        <begin position="216"/>
        <end position="232"/>
    </location>
</feature>
<dbReference type="PROSITE" id="PS51257">
    <property type="entry name" value="PROKAR_LIPOPROTEIN"/>
    <property type="match status" value="1"/>
</dbReference>
<evidence type="ECO:0000256" key="1">
    <source>
        <dbReference type="SAM" id="MobiDB-lite"/>
    </source>
</evidence>
<accession>A0AB38F824</accession>
<evidence type="ECO:0000313" key="4">
    <source>
        <dbReference type="Proteomes" id="UP000251211"/>
    </source>
</evidence>
<feature type="chain" id="PRO_5044226099" description="Lipoprotein" evidence="2">
    <location>
        <begin position="18"/>
        <end position="251"/>
    </location>
</feature>
<gene>
    <name evidence="3" type="ORF">NCTC13229_01194</name>
</gene>
<comment type="caution">
    <text evidence="3">The sequence shown here is derived from an EMBL/GenBank/DDBJ whole genome shotgun (WGS) entry which is preliminary data.</text>
</comment>
<dbReference type="AlphaFoldDB" id="A0AB38F824"/>
<keyword evidence="2" id="KW-0732">Signal</keyword>
<organism evidence="3 4">
    <name type="scientific">Rhodococcus wratislaviensis</name>
    <name type="common">Tsukamurella wratislaviensis</name>
    <dbReference type="NCBI Taxonomy" id="44752"/>
    <lineage>
        <taxon>Bacteria</taxon>
        <taxon>Bacillati</taxon>
        <taxon>Actinomycetota</taxon>
        <taxon>Actinomycetes</taxon>
        <taxon>Mycobacteriales</taxon>
        <taxon>Nocardiaceae</taxon>
        <taxon>Rhodococcus</taxon>
    </lineage>
</organism>
<sequence>MKGMLGLWVAVVLAVSACGPEHPSEPPGPSTTVGMQYAVPGNTDYNYRWSADPGINLLTPEATAVRAYVESYYLTVRALATSAGYPGFTKAVDERLRVDYGYPDQLKKSEFVGTQFQHLLWMSPTERGWLATVCTGDYSVMRIDEDGKYYNVGSTNVHAETVEMMAPDFTGSSADASLPAEGPERAPEVDVFRGWKLIDHVKSARSQDAFLQCRSRVPDPPENRPRKRDLPHETPYPTLAPYPGWPRYDEN</sequence>
<evidence type="ECO:0000313" key="3">
    <source>
        <dbReference type="EMBL" id="SPZ36253.1"/>
    </source>
</evidence>
<name>A0AB38F824_RHOWR</name>
<feature type="region of interest" description="Disordered" evidence="1">
    <location>
        <begin position="209"/>
        <end position="251"/>
    </location>
</feature>
<feature type="signal peptide" evidence="2">
    <location>
        <begin position="1"/>
        <end position="17"/>
    </location>
</feature>
<evidence type="ECO:0008006" key="5">
    <source>
        <dbReference type="Google" id="ProtNLM"/>
    </source>
</evidence>
<evidence type="ECO:0000256" key="2">
    <source>
        <dbReference type="SAM" id="SignalP"/>
    </source>
</evidence>
<proteinExistence type="predicted"/>
<dbReference type="Proteomes" id="UP000251211">
    <property type="component" value="Unassembled WGS sequence"/>
</dbReference>
<dbReference type="EMBL" id="UAUI01000001">
    <property type="protein sequence ID" value="SPZ36253.1"/>
    <property type="molecule type" value="Genomic_DNA"/>
</dbReference>